<dbReference type="InterPro" id="IPR058163">
    <property type="entry name" value="LysR-type_TF_proteobact-type"/>
</dbReference>
<comment type="similarity">
    <text evidence="1">Belongs to the LysR transcriptional regulatory family.</text>
</comment>
<dbReference type="Gene3D" id="3.40.190.290">
    <property type="match status" value="1"/>
</dbReference>
<dbReference type="Pfam" id="PF00126">
    <property type="entry name" value="HTH_1"/>
    <property type="match status" value="1"/>
</dbReference>
<evidence type="ECO:0000313" key="6">
    <source>
        <dbReference type="EMBL" id="PYE38721.1"/>
    </source>
</evidence>
<evidence type="ECO:0000313" key="7">
    <source>
        <dbReference type="Proteomes" id="UP000247746"/>
    </source>
</evidence>
<dbReference type="InterPro" id="IPR005119">
    <property type="entry name" value="LysR_subst-bd"/>
</dbReference>
<dbReference type="FunFam" id="1.10.10.10:FF:000001">
    <property type="entry name" value="LysR family transcriptional regulator"/>
    <property type="match status" value="1"/>
</dbReference>
<sequence>MKRKIDIVRAITTFQVVLDLGSFSKAADQLGIVVSAVSKQVSELEKHFGCQLLHRTTRAMNLTAEGEHYLEQFNLIVDALENLEGRADINQRIIAGHLRISAPPNAEQLGITRLIGEFLHQHPAVKITLILLNRYINLVEEGIDLAIRVHELSDSRLIARNFTELNVLYVASPDYLAKYGTPQHPKELTKYNCILDSSIRTPCRWRYFEGNNERHVNVTGTIEVNYGNITAEYSAAGHGIAFLPDFLVQDYINSGQLVSILEPFHMPATPVSLVYPANRMQNPVLREMVQYLLNNKPKRIM</sequence>
<evidence type="ECO:0000256" key="4">
    <source>
        <dbReference type="ARBA" id="ARBA00023163"/>
    </source>
</evidence>
<dbReference type="AlphaFoldDB" id="A0A2V4UYX4"/>
<reference evidence="6 7" key="1">
    <citation type="submission" date="2018-06" db="EMBL/GenBank/DDBJ databases">
        <title>Genomic Encyclopedia of Type Strains, Phase III (KMG-III): the genomes of soil and plant-associated and newly described type strains.</title>
        <authorList>
            <person name="Whitman W."/>
        </authorList>
    </citation>
    <scope>NUCLEOTIDE SEQUENCE [LARGE SCALE GENOMIC DNA]</scope>
    <source>
        <strain evidence="6 7">CECT 5889</strain>
    </source>
</reference>
<dbReference type="PANTHER" id="PTHR30537:SF5">
    <property type="entry name" value="HTH-TYPE TRANSCRIPTIONAL ACTIVATOR TTDR-RELATED"/>
    <property type="match status" value="1"/>
</dbReference>
<keyword evidence="3" id="KW-0238">DNA-binding</keyword>
<dbReference type="Proteomes" id="UP000247746">
    <property type="component" value="Unassembled WGS sequence"/>
</dbReference>
<dbReference type="PANTHER" id="PTHR30537">
    <property type="entry name" value="HTH-TYPE TRANSCRIPTIONAL REGULATOR"/>
    <property type="match status" value="1"/>
</dbReference>
<dbReference type="GO" id="GO:0003677">
    <property type="term" value="F:DNA binding"/>
    <property type="evidence" value="ECO:0007669"/>
    <property type="project" value="UniProtKB-KW"/>
</dbReference>
<organism evidence="6 7">
    <name type="scientific">Psychrobacter fozii</name>
    <dbReference type="NCBI Taxonomy" id="198480"/>
    <lineage>
        <taxon>Bacteria</taxon>
        <taxon>Pseudomonadati</taxon>
        <taxon>Pseudomonadota</taxon>
        <taxon>Gammaproteobacteria</taxon>
        <taxon>Moraxellales</taxon>
        <taxon>Moraxellaceae</taxon>
        <taxon>Psychrobacter</taxon>
    </lineage>
</organism>
<dbReference type="Pfam" id="PF03466">
    <property type="entry name" value="LysR_substrate"/>
    <property type="match status" value="1"/>
</dbReference>
<dbReference type="Gene3D" id="1.10.10.10">
    <property type="entry name" value="Winged helix-like DNA-binding domain superfamily/Winged helix DNA-binding domain"/>
    <property type="match status" value="1"/>
</dbReference>
<accession>A0A2V4UYX4</accession>
<evidence type="ECO:0000256" key="3">
    <source>
        <dbReference type="ARBA" id="ARBA00023125"/>
    </source>
</evidence>
<feature type="domain" description="HTH lysR-type" evidence="5">
    <location>
        <begin position="6"/>
        <end position="63"/>
    </location>
</feature>
<dbReference type="InterPro" id="IPR036390">
    <property type="entry name" value="WH_DNA-bd_sf"/>
</dbReference>
<keyword evidence="2" id="KW-0805">Transcription regulation</keyword>
<keyword evidence="4" id="KW-0804">Transcription</keyword>
<proteinExistence type="inferred from homology"/>
<dbReference type="RefSeq" id="WP_110923464.1">
    <property type="nucleotide sequence ID" value="NZ_QJSU01000006.1"/>
</dbReference>
<evidence type="ECO:0000259" key="5">
    <source>
        <dbReference type="PROSITE" id="PS50931"/>
    </source>
</evidence>
<name>A0A2V4UYX4_9GAMM</name>
<dbReference type="GO" id="GO:0003700">
    <property type="term" value="F:DNA-binding transcription factor activity"/>
    <property type="evidence" value="ECO:0007669"/>
    <property type="project" value="InterPro"/>
</dbReference>
<dbReference type="OrthoDB" id="9813056at2"/>
<dbReference type="EMBL" id="QJSU01000006">
    <property type="protein sequence ID" value="PYE38721.1"/>
    <property type="molecule type" value="Genomic_DNA"/>
</dbReference>
<dbReference type="SUPFAM" id="SSF46785">
    <property type="entry name" value="Winged helix' DNA-binding domain"/>
    <property type="match status" value="1"/>
</dbReference>
<gene>
    <name evidence="6" type="ORF">DFP82_106126</name>
</gene>
<comment type="caution">
    <text evidence="6">The sequence shown here is derived from an EMBL/GenBank/DDBJ whole genome shotgun (WGS) entry which is preliminary data.</text>
</comment>
<dbReference type="InterPro" id="IPR000847">
    <property type="entry name" value="LysR_HTH_N"/>
</dbReference>
<evidence type="ECO:0000256" key="2">
    <source>
        <dbReference type="ARBA" id="ARBA00023015"/>
    </source>
</evidence>
<keyword evidence="7" id="KW-1185">Reference proteome</keyword>
<dbReference type="InterPro" id="IPR036388">
    <property type="entry name" value="WH-like_DNA-bd_sf"/>
</dbReference>
<evidence type="ECO:0000256" key="1">
    <source>
        <dbReference type="ARBA" id="ARBA00009437"/>
    </source>
</evidence>
<dbReference type="PROSITE" id="PS50931">
    <property type="entry name" value="HTH_LYSR"/>
    <property type="match status" value="1"/>
</dbReference>
<dbReference type="SUPFAM" id="SSF53850">
    <property type="entry name" value="Periplasmic binding protein-like II"/>
    <property type="match status" value="1"/>
</dbReference>
<protein>
    <submittedName>
        <fullName evidence="6">LysR family transcriptional regulator</fullName>
    </submittedName>
</protein>
<dbReference type="CDD" id="cd08422">
    <property type="entry name" value="PBP2_CrgA_like"/>
    <property type="match status" value="1"/>
</dbReference>